<dbReference type="InterPro" id="IPR021251">
    <property type="entry name" value="DUF2793"/>
</dbReference>
<protein>
    <recommendedName>
        <fullName evidence="3">DUF2793 domain-containing protein</fullName>
    </recommendedName>
</protein>
<dbReference type="RefSeq" id="WP_229954440.1">
    <property type="nucleotide sequence ID" value="NZ_BAAAEM010000005.1"/>
</dbReference>
<gene>
    <name evidence="1" type="ORF">GCM10009096_34220</name>
</gene>
<evidence type="ECO:0008006" key="3">
    <source>
        <dbReference type="Google" id="ProtNLM"/>
    </source>
</evidence>
<proteinExistence type="predicted"/>
<dbReference type="Proteomes" id="UP001500713">
    <property type="component" value="Unassembled WGS sequence"/>
</dbReference>
<evidence type="ECO:0000313" key="1">
    <source>
        <dbReference type="EMBL" id="GAA0488441.1"/>
    </source>
</evidence>
<accession>A0ABN1B1L4</accession>
<organism evidence="1 2">
    <name type="scientific">Parasphingorhabdus litoris</name>
    <dbReference type="NCBI Taxonomy" id="394733"/>
    <lineage>
        <taxon>Bacteria</taxon>
        <taxon>Pseudomonadati</taxon>
        <taxon>Pseudomonadota</taxon>
        <taxon>Alphaproteobacteria</taxon>
        <taxon>Sphingomonadales</taxon>
        <taxon>Sphingomonadaceae</taxon>
        <taxon>Parasphingorhabdus</taxon>
    </lineage>
</organism>
<name>A0ABN1B1L4_9SPHN</name>
<reference evidence="1 2" key="1">
    <citation type="journal article" date="2019" name="Int. J. Syst. Evol. Microbiol.">
        <title>The Global Catalogue of Microorganisms (GCM) 10K type strain sequencing project: providing services to taxonomists for standard genome sequencing and annotation.</title>
        <authorList>
            <consortium name="The Broad Institute Genomics Platform"/>
            <consortium name="The Broad Institute Genome Sequencing Center for Infectious Disease"/>
            <person name="Wu L."/>
            <person name="Ma J."/>
        </authorList>
    </citation>
    <scope>NUCLEOTIDE SEQUENCE [LARGE SCALE GENOMIC DNA]</scope>
    <source>
        <strain evidence="1 2">JCM 14162</strain>
    </source>
</reference>
<dbReference type="EMBL" id="BAAAEM010000005">
    <property type="protein sequence ID" value="GAA0488441.1"/>
    <property type="molecule type" value="Genomic_DNA"/>
</dbReference>
<keyword evidence="2" id="KW-1185">Reference proteome</keyword>
<evidence type="ECO:0000313" key="2">
    <source>
        <dbReference type="Proteomes" id="UP001500713"/>
    </source>
</evidence>
<dbReference type="Pfam" id="PF10983">
    <property type="entry name" value="DUF2793"/>
    <property type="match status" value="1"/>
</dbReference>
<sequence length="150" mass="16576">MTIFETPRFSLPLLAAGQAHKELFHNEALLLLDFLVHPVVQAIVDDPQILVPEAGQCWLVGPSAVAEWSGKDKQIAGWSSGGWHFIKPQETMKIMVLEAQQLAIYKNDAWQFVDGVNAPTGGEKIDQEARSAIDSILEILRIVAILPRIP</sequence>
<comment type="caution">
    <text evidence="1">The sequence shown here is derived from an EMBL/GenBank/DDBJ whole genome shotgun (WGS) entry which is preliminary data.</text>
</comment>